<dbReference type="InterPro" id="IPR001447">
    <property type="entry name" value="Arylamine_N-AcTrfase"/>
</dbReference>
<organism evidence="3 4">
    <name type="scientific">Gottfriedia solisilvae</name>
    <dbReference type="NCBI Taxonomy" id="1516104"/>
    <lineage>
        <taxon>Bacteria</taxon>
        <taxon>Bacillati</taxon>
        <taxon>Bacillota</taxon>
        <taxon>Bacilli</taxon>
        <taxon>Bacillales</taxon>
        <taxon>Bacillaceae</taxon>
        <taxon>Gottfriedia</taxon>
    </lineage>
</organism>
<dbReference type="AlphaFoldDB" id="A0A8J3F229"/>
<dbReference type="GO" id="GO:0016407">
    <property type="term" value="F:acetyltransferase activity"/>
    <property type="evidence" value="ECO:0007669"/>
    <property type="project" value="InterPro"/>
</dbReference>
<sequence>MSQLNTLFRKRIGFTESNKISFSDLEHILMKTAFNIPFENICIINKNSNEITKDSLIQKILLKNEGGLCYELNAILYLFLIENGFNASLVSGVVYDPVNSEYQNIGRTHVTILLSHEGQTYLIDTGFGANLPLKPVPLNGDIVISHNGEFRIKKEKTAYGDYILEIKLKHKDIDWRIGYAFDSETTIDEISNLNEIQTIIKEHEKSPFNKNPLITKLTNEGNVTLTNTSFTQWKNGTVLKEDIESEKFKELMKKIFNHKE</sequence>
<dbReference type="Proteomes" id="UP000626244">
    <property type="component" value="Unassembled WGS sequence"/>
</dbReference>
<dbReference type="InterPro" id="IPR053710">
    <property type="entry name" value="Arylamine_NAT_domain_sf"/>
</dbReference>
<evidence type="ECO:0000256" key="1">
    <source>
        <dbReference type="ARBA" id="ARBA00006547"/>
    </source>
</evidence>
<dbReference type="PRINTS" id="PR01543">
    <property type="entry name" value="ANATRNSFRASE"/>
</dbReference>
<evidence type="ECO:0000256" key="2">
    <source>
        <dbReference type="RuleBase" id="RU003452"/>
    </source>
</evidence>
<gene>
    <name evidence="3" type="primary">yvcN</name>
    <name evidence="3" type="ORF">GCM10007380_20830</name>
</gene>
<accession>A0A8J3F229</accession>
<name>A0A8J3F229_9BACI</name>
<reference evidence="4" key="1">
    <citation type="journal article" date="2019" name="Int. J. Syst. Evol. Microbiol.">
        <title>The Global Catalogue of Microorganisms (GCM) 10K type strain sequencing project: providing services to taxonomists for standard genome sequencing and annotation.</title>
        <authorList>
            <consortium name="The Broad Institute Genomics Platform"/>
            <consortium name="The Broad Institute Genome Sequencing Center for Infectious Disease"/>
            <person name="Wu L."/>
            <person name="Ma J."/>
        </authorList>
    </citation>
    <scope>NUCLEOTIDE SEQUENCE [LARGE SCALE GENOMIC DNA]</scope>
    <source>
        <strain evidence="4">CGMCC 1.14993</strain>
    </source>
</reference>
<dbReference type="PANTHER" id="PTHR11786:SF0">
    <property type="entry name" value="ARYLAMINE N-ACETYLTRANSFERASE 4-RELATED"/>
    <property type="match status" value="1"/>
</dbReference>
<dbReference type="RefSeq" id="WP_087998448.1">
    <property type="nucleotide sequence ID" value="NZ_BMHB01000001.1"/>
</dbReference>
<dbReference type="PANTHER" id="PTHR11786">
    <property type="entry name" value="N-HYDROXYARYLAMINE O-ACETYLTRANSFERASE"/>
    <property type="match status" value="1"/>
</dbReference>
<dbReference type="OrthoDB" id="7181050at2"/>
<proteinExistence type="inferred from homology"/>
<dbReference type="InterPro" id="IPR038765">
    <property type="entry name" value="Papain-like_cys_pep_sf"/>
</dbReference>
<keyword evidence="4" id="KW-1185">Reference proteome</keyword>
<dbReference type="SUPFAM" id="SSF54001">
    <property type="entry name" value="Cysteine proteinases"/>
    <property type="match status" value="1"/>
</dbReference>
<dbReference type="Pfam" id="PF00797">
    <property type="entry name" value="Acetyltransf_2"/>
    <property type="match status" value="1"/>
</dbReference>
<comment type="similarity">
    <text evidence="1 2">Belongs to the arylamine N-acetyltransferase family.</text>
</comment>
<protein>
    <submittedName>
        <fullName evidence="3">Arylamine N-acetyltransferase</fullName>
    </submittedName>
</protein>
<evidence type="ECO:0000313" key="4">
    <source>
        <dbReference type="Proteomes" id="UP000626244"/>
    </source>
</evidence>
<evidence type="ECO:0000313" key="3">
    <source>
        <dbReference type="EMBL" id="GGI14016.1"/>
    </source>
</evidence>
<comment type="caution">
    <text evidence="3">The sequence shown here is derived from an EMBL/GenBank/DDBJ whole genome shotgun (WGS) entry which is preliminary data.</text>
</comment>
<dbReference type="EMBL" id="BMHB01000001">
    <property type="protein sequence ID" value="GGI14016.1"/>
    <property type="molecule type" value="Genomic_DNA"/>
</dbReference>
<dbReference type="Gene3D" id="3.30.2140.20">
    <property type="match status" value="1"/>
</dbReference>